<sequence>MLNHRYHDEPRSPRMVPSCKQLENRKAFLVRSSANGWDISNHVTFTAWASQRVCDTREKFMAVDDPNDRRMDEMIVLDTFIFDGQAPDEGTSFVRDQGDSLVCATDGTYKLHFGGWTVVDCGSVGLTWSKGKYVHRFIPWVYMFVRTDSVVSRSGSTSCLWKSRPFRSYCVCFL</sequence>
<accession>D0NBX4</accession>
<dbReference type="GeneID" id="9470534"/>
<dbReference type="AlphaFoldDB" id="D0NBX4"/>
<dbReference type="KEGG" id="pif:PITG_09206"/>
<dbReference type="Proteomes" id="UP000006643">
    <property type="component" value="Unassembled WGS sequence"/>
</dbReference>
<dbReference type="HOGENOM" id="CLU_1543042_0_0_1"/>
<evidence type="ECO:0000313" key="2">
    <source>
        <dbReference type="Proteomes" id="UP000006643"/>
    </source>
</evidence>
<protein>
    <submittedName>
        <fullName evidence="1">Uncharacterized protein</fullName>
    </submittedName>
</protein>
<dbReference type="OrthoDB" id="118844at2759"/>
<reference evidence="2" key="1">
    <citation type="journal article" date="2009" name="Nature">
        <title>Genome sequence and analysis of the Irish potato famine pathogen Phytophthora infestans.</title>
        <authorList>
            <consortium name="The Broad Institute Genome Sequencing Platform"/>
            <person name="Haas B.J."/>
            <person name="Kamoun S."/>
            <person name="Zody M.C."/>
            <person name="Jiang R.H."/>
            <person name="Handsaker R.E."/>
            <person name="Cano L.M."/>
            <person name="Grabherr M."/>
            <person name="Kodira C.D."/>
            <person name="Raffaele S."/>
            <person name="Torto-Alalibo T."/>
            <person name="Bozkurt T.O."/>
            <person name="Ah-Fong A.M."/>
            <person name="Alvarado L."/>
            <person name="Anderson V.L."/>
            <person name="Armstrong M.R."/>
            <person name="Avrova A."/>
            <person name="Baxter L."/>
            <person name="Beynon J."/>
            <person name="Boevink P.C."/>
            <person name="Bollmann S.R."/>
            <person name="Bos J.I."/>
            <person name="Bulone V."/>
            <person name="Cai G."/>
            <person name="Cakir C."/>
            <person name="Carrington J.C."/>
            <person name="Chawner M."/>
            <person name="Conti L."/>
            <person name="Costanzo S."/>
            <person name="Ewan R."/>
            <person name="Fahlgren N."/>
            <person name="Fischbach M.A."/>
            <person name="Fugelstad J."/>
            <person name="Gilroy E.M."/>
            <person name="Gnerre S."/>
            <person name="Green P.J."/>
            <person name="Grenville-Briggs L.J."/>
            <person name="Griffith J."/>
            <person name="Grunwald N.J."/>
            <person name="Horn K."/>
            <person name="Horner N.R."/>
            <person name="Hu C.H."/>
            <person name="Huitema E."/>
            <person name="Jeong D.H."/>
            <person name="Jones A.M."/>
            <person name="Jones J.D."/>
            <person name="Jones R.W."/>
            <person name="Karlsson E.K."/>
            <person name="Kunjeti S.G."/>
            <person name="Lamour K."/>
            <person name="Liu Z."/>
            <person name="Ma L."/>
            <person name="Maclean D."/>
            <person name="Chibucos M.C."/>
            <person name="McDonald H."/>
            <person name="McWalters J."/>
            <person name="Meijer H.J."/>
            <person name="Morgan W."/>
            <person name="Morris P.F."/>
            <person name="Munro C.A."/>
            <person name="O'Neill K."/>
            <person name="Ospina-Giraldo M."/>
            <person name="Pinzon A."/>
            <person name="Pritchard L."/>
            <person name="Ramsahoye B."/>
            <person name="Ren Q."/>
            <person name="Restrepo S."/>
            <person name="Roy S."/>
            <person name="Sadanandom A."/>
            <person name="Savidor A."/>
            <person name="Schornack S."/>
            <person name="Schwartz D.C."/>
            <person name="Schumann U.D."/>
            <person name="Schwessinger B."/>
            <person name="Seyer L."/>
            <person name="Sharpe T."/>
            <person name="Silvar C."/>
            <person name="Song J."/>
            <person name="Studholme D.J."/>
            <person name="Sykes S."/>
            <person name="Thines M."/>
            <person name="van de Vondervoort P.J."/>
            <person name="Phuntumart V."/>
            <person name="Wawra S."/>
            <person name="Weide R."/>
            <person name="Win J."/>
            <person name="Young C."/>
            <person name="Zhou S."/>
            <person name="Fry W."/>
            <person name="Meyers B.C."/>
            <person name="van West P."/>
            <person name="Ristaino J."/>
            <person name="Govers F."/>
            <person name="Birch P.R."/>
            <person name="Whisson S.C."/>
            <person name="Judelson H.S."/>
            <person name="Nusbaum C."/>
        </authorList>
    </citation>
    <scope>NUCLEOTIDE SEQUENCE [LARGE SCALE GENOMIC DNA]</scope>
    <source>
        <strain evidence="2">T30-4</strain>
    </source>
</reference>
<organism evidence="1 2">
    <name type="scientific">Phytophthora infestans (strain T30-4)</name>
    <name type="common">Potato late blight agent</name>
    <dbReference type="NCBI Taxonomy" id="403677"/>
    <lineage>
        <taxon>Eukaryota</taxon>
        <taxon>Sar</taxon>
        <taxon>Stramenopiles</taxon>
        <taxon>Oomycota</taxon>
        <taxon>Peronosporomycetes</taxon>
        <taxon>Peronosporales</taxon>
        <taxon>Peronosporaceae</taxon>
        <taxon>Phytophthora</taxon>
    </lineage>
</organism>
<dbReference type="EMBL" id="DS028131">
    <property type="protein sequence ID" value="EEY55279.1"/>
    <property type="molecule type" value="Genomic_DNA"/>
</dbReference>
<name>D0NBX4_PHYIT</name>
<dbReference type="VEuPathDB" id="FungiDB:PITG_09206"/>
<dbReference type="RefSeq" id="XP_002903503.1">
    <property type="nucleotide sequence ID" value="XM_002903457.1"/>
</dbReference>
<evidence type="ECO:0000313" key="1">
    <source>
        <dbReference type="EMBL" id="EEY55279.1"/>
    </source>
</evidence>
<proteinExistence type="predicted"/>
<dbReference type="InParanoid" id="D0NBX4"/>
<dbReference type="OMA" id="CICVSAS"/>
<gene>
    <name evidence="1" type="ORF">PITG_09206</name>
</gene>
<keyword evidence="2" id="KW-1185">Reference proteome</keyword>